<name>A0AAW1HW60_POPJA</name>
<evidence type="ECO:0000313" key="5">
    <source>
        <dbReference type="Proteomes" id="UP001458880"/>
    </source>
</evidence>
<evidence type="ECO:0000259" key="3">
    <source>
        <dbReference type="Pfam" id="PF13359"/>
    </source>
</evidence>
<keyword evidence="4" id="KW-0378">Hydrolase</keyword>
<gene>
    <name evidence="4" type="ORF">QE152_g38729</name>
</gene>
<dbReference type="GO" id="GO:0046872">
    <property type="term" value="F:metal ion binding"/>
    <property type="evidence" value="ECO:0007669"/>
    <property type="project" value="UniProtKB-KW"/>
</dbReference>
<comment type="cofactor">
    <cofactor evidence="1">
        <name>a divalent metal cation</name>
        <dbReference type="ChEBI" id="CHEBI:60240"/>
    </cofactor>
</comment>
<evidence type="ECO:0000313" key="4">
    <source>
        <dbReference type="EMBL" id="KAK9680902.1"/>
    </source>
</evidence>
<sequence length="200" mass="23361">MSLAKVKFFLRNDNENIDDNVLKNFAEMGDDTDSDDDTEDSAYPCLKHLLCPYRDNGHLSPQEKNYNFKLSQCRVDIENTFGILKQRFRVLYHCKLKNIKLICHLIRACCTLHNMSQNDEIEIDDITNEELKLICHLIRACCTLHNMSQNDEIEIDDITNEEFHDDDTLGYIPGEPAEGWTLRNEVSRKLPMKYSMMTIH</sequence>
<keyword evidence="2" id="KW-0479">Metal-binding</keyword>
<reference evidence="4 5" key="1">
    <citation type="journal article" date="2024" name="BMC Genomics">
        <title>De novo assembly and annotation of Popillia japonica's genome with initial clues to its potential as an invasive pest.</title>
        <authorList>
            <person name="Cucini C."/>
            <person name="Boschi S."/>
            <person name="Funari R."/>
            <person name="Cardaioli E."/>
            <person name="Iannotti N."/>
            <person name="Marturano G."/>
            <person name="Paoli F."/>
            <person name="Bruttini M."/>
            <person name="Carapelli A."/>
            <person name="Frati F."/>
            <person name="Nardi F."/>
        </authorList>
    </citation>
    <scope>NUCLEOTIDE SEQUENCE [LARGE SCALE GENOMIC DNA]</scope>
    <source>
        <strain evidence="4">DMR45628</strain>
    </source>
</reference>
<keyword evidence="5" id="KW-1185">Reference proteome</keyword>
<dbReference type="EMBL" id="JASPKY010000859">
    <property type="protein sequence ID" value="KAK9680902.1"/>
    <property type="molecule type" value="Genomic_DNA"/>
</dbReference>
<dbReference type="InterPro" id="IPR027806">
    <property type="entry name" value="HARBI1_dom"/>
</dbReference>
<feature type="domain" description="DDE Tnp4" evidence="3">
    <location>
        <begin position="40"/>
        <end position="114"/>
    </location>
</feature>
<evidence type="ECO:0000256" key="1">
    <source>
        <dbReference type="ARBA" id="ARBA00001968"/>
    </source>
</evidence>
<dbReference type="Pfam" id="PF13359">
    <property type="entry name" value="DDE_Tnp_4"/>
    <property type="match status" value="1"/>
</dbReference>
<dbReference type="GO" id="GO:0004519">
    <property type="term" value="F:endonuclease activity"/>
    <property type="evidence" value="ECO:0007669"/>
    <property type="project" value="UniProtKB-KW"/>
</dbReference>
<comment type="caution">
    <text evidence="4">The sequence shown here is derived from an EMBL/GenBank/DDBJ whole genome shotgun (WGS) entry which is preliminary data.</text>
</comment>
<evidence type="ECO:0000256" key="2">
    <source>
        <dbReference type="ARBA" id="ARBA00022723"/>
    </source>
</evidence>
<organism evidence="4 5">
    <name type="scientific">Popillia japonica</name>
    <name type="common">Japanese beetle</name>
    <dbReference type="NCBI Taxonomy" id="7064"/>
    <lineage>
        <taxon>Eukaryota</taxon>
        <taxon>Metazoa</taxon>
        <taxon>Ecdysozoa</taxon>
        <taxon>Arthropoda</taxon>
        <taxon>Hexapoda</taxon>
        <taxon>Insecta</taxon>
        <taxon>Pterygota</taxon>
        <taxon>Neoptera</taxon>
        <taxon>Endopterygota</taxon>
        <taxon>Coleoptera</taxon>
        <taxon>Polyphaga</taxon>
        <taxon>Scarabaeiformia</taxon>
        <taxon>Scarabaeidae</taxon>
        <taxon>Rutelinae</taxon>
        <taxon>Popillia</taxon>
    </lineage>
</organism>
<proteinExistence type="predicted"/>
<accession>A0AAW1HW60</accession>
<dbReference type="AlphaFoldDB" id="A0AAW1HW60"/>
<keyword evidence="4" id="KW-0255">Endonuclease</keyword>
<dbReference type="Proteomes" id="UP001458880">
    <property type="component" value="Unassembled WGS sequence"/>
</dbReference>
<keyword evidence="4" id="KW-0540">Nuclease</keyword>
<protein>
    <submittedName>
        <fullName evidence="4">DDE superfamily endonuclease</fullName>
    </submittedName>
</protein>